<reference evidence="1" key="1">
    <citation type="submission" date="2006-05" db="EMBL/GenBank/DDBJ databases">
        <title>Annotation of the draft genome assembly of Desulfuromonas acetoxidans DSM 684.</title>
        <authorList>
            <consortium name="US DOE Joint Genome Institute (JGI-ORNL)"/>
            <person name="Larimer F."/>
            <person name="Land M."/>
            <person name="Hauser L."/>
        </authorList>
    </citation>
    <scope>NUCLEOTIDE SEQUENCE [LARGE SCALE GENOMIC DNA]</scope>
    <source>
        <strain evidence="1">DSM 684</strain>
    </source>
</reference>
<gene>
    <name evidence="1" type="ORF">Dace_1302</name>
</gene>
<sequence>MKIRLLIVMFFVLAVPLCSFAMTAKPLVFVVHPFLSALELHERFQPLVDELSVRIGHEVVLQVSKDYPTHVDTLCSGRADIAFLGPSIYVNAFDRNPDIKLLGVLNGRVPMLRGVIVVRADSPLKNLSDLNRHSIAFVSRESTMGFKLACAELHKVGISLESLSSYAFLGNHENVVFSVLAGKFDAGSVKYEAYEKMSTKGLRILAVQPKVADHAFVASSSLEEEVALKIKEVLLHLNDTKAGRKILHKLRSDAVAIRPVHNEDYDPLRLCTDCFNQINVDDNEE</sequence>
<accession>Q1JZ54</accession>
<dbReference type="SUPFAM" id="SSF53850">
    <property type="entry name" value="Periplasmic binding protein-like II"/>
    <property type="match status" value="1"/>
</dbReference>
<dbReference type="EMBL" id="AAEW02000010">
    <property type="protein sequence ID" value="EAT15440.1"/>
    <property type="molecule type" value="Genomic_DNA"/>
</dbReference>
<proteinExistence type="predicted"/>
<name>Q1JZ54_DESA6</name>
<dbReference type="AlphaFoldDB" id="Q1JZ54"/>
<dbReference type="RefSeq" id="WP_006000733.1">
    <property type="nucleotide sequence ID" value="NZ_AAEW02000010.1"/>
</dbReference>
<comment type="caution">
    <text evidence="1">The sequence shown here is derived from an EMBL/GenBank/DDBJ whole genome shotgun (WGS) entry which is preliminary data.</text>
</comment>
<keyword evidence="2" id="KW-1185">Reference proteome</keyword>
<protein>
    <submittedName>
        <fullName evidence="1">Phosphonate-binding periplasmic protein</fullName>
    </submittedName>
</protein>
<evidence type="ECO:0000313" key="1">
    <source>
        <dbReference type="EMBL" id="EAT15440.1"/>
    </source>
</evidence>
<dbReference type="CDD" id="cd13574">
    <property type="entry name" value="PBP2_PnhD_4"/>
    <property type="match status" value="1"/>
</dbReference>
<dbReference type="Gene3D" id="3.40.190.10">
    <property type="entry name" value="Periplasmic binding protein-like II"/>
    <property type="match status" value="2"/>
</dbReference>
<dbReference type="Proteomes" id="UP000005695">
    <property type="component" value="Unassembled WGS sequence"/>
</dbReference>
<dbReference type="OrthoDB" id="5457670at2"/>
<dbReference type="PANTHER" id="PTHR35841:SF1">
    <property type="entry name" value="PHOSPHONATES-BINDING PERIPLASMIC PROTEIN"/>
    <property type="match status" value="1"/>
</dbReference>
<dbReference type="PANTHER" id="PTHR35841">
    <property type="entry name" value="PHOSPHONATES-BINDING PERIPLASMIC PROTEIN"/>
    <property type="match status" value="1"/>
</dbReference>
<organism evidence="1 2">
    <name type="scientific">Desulfuromonas acetoxidans (strain DSM 684 / 11070)</name>
    <dbReference type="NCBI Taxonomy" id="281689"/>
    <lineage>
        <taxon>Bacteria</taxon>
        <taxon>Pseudomonadati</taxon>
        <taxon>Thermodesulfobacteriota</taxon>
        <taxon>Desulfuromonadia</taxon>
        <taxon>Desulfuromonadales</taxon>
        <taxon>Desulfuromonadaceae</taxon>
        <taxon>Desulfuromonas</taxon>
    </lineage>
</organism>
<reference evidence="1" key="2">
    <citation type="submission" date="2006-05" db="EMBL/GenBank/DDBJ databases">
        <title>Sequencing of the draft genome and assembly of Desulfuromonas acetoxidans DSM 684.</title>
        <authorList>
            <consortium name="US DOE Joint Genome Institute (JGI-PGF)"/>
            <person name="Copeland A."/>
            <person name="Lucas S."/>
            <person name="Lapidus A."/>
            <person name="Barry K."/>
            <person name="Detter J.C."/>
            <person name="Glavina del Rio T."/>
            <person name="Hammon N."/>
            <person name="Israni S."/>
            <person name="Dalin E."/>
            <person name="Tice H."/>
            <person name="Bruce D."/>
            <person name="Pitluck S."/>
            <person name="Richardson P."/>
        </authorList>
    </citation>
    <scope>NUCLEOTIDE SEQUENCE [LARGE SCALE GENOMIC DNA]</scope>
    <source>
        <strain evidence="1">DSM 684</strain>
    </source>
</reference>
<evidence type="ECO:0000313" key="2">
    <source>
        <dbReference type="Proteomes" id="UP000005695"/>
    </source>
</evidence>
<dbReference type="Pfam" id="PF12974">
    <property type="entry name" value="Phosphonate-bd"/>
    <property type="match status" value="1"/>
</dbReference>